<comment type="caution">
    <text evidence="2">The sequence shown here is derived from an EMBL/GenBank/DDBJ whole genome shotgun (WGS) entry which is preliminary data.</text>
</comment>
<dbReference type="SUPFAM" id="SSF140453">
    <property type="entry name" value="EsxAB dimer-like"/>
    <property type="match status" value="1"/>
</dbReference>
<feature type="region of interest" description="Disordered" evidence="1">
    <location>
        <begin position="256"/>
        <end position="280"/>
    </location>
</feature>
<feature type="compositionally biased region" description="Low complexity" evidence="1">
    <location>
        <begin position="263"/>
        <end position="275"/>
    </location>
</feature>
<reference evidence="2 3" key="1">
    <citation type="submission" date="2022-06" db="EMBL/GenBank/DDBJ databases">
        <title>Genomic Encyclopedia of Archaeal and Bacterial Type Strains, Phase II (KMG-II): from individual species to whole genera.</title>
        <authorList>
            <person name="Goeker M."/>
        </authorList>
    </citation>
    <scope>NUCLEOTIDE SEQUENCE [LARGE SCALE GENOMIC DNA]</scope>
    <source>
        <strain evidence="2 3">DSM 44693</strain>
    </source>
</reference>
<evidence type="ECO:0000256" key="1">
    <source>
        <dbReference type="SAM" id="MobiDB-lite"/>
    </source>
</evidence>
<dbReference type="InterPro" id="IPR036689">
    <property type="entry name" value="ESAT-6-like_sf"/>
</dbReference>
<protein>
    <submittedName>
        <fullName evidence="2">Uncharacterized protein</fullName>
    </submittedName>
</protein>
<dbReference type="Proteomes" id="UP001206895">
    <property type="component" value="Unassembled WGS sequence"/>
</dbReference>
<organism evidence="2 3">
    <name type="scientific">Williamsia maris</name>
    <dbReference type="NCBI Taxonomy" id="72806"/>
    <lineage>
        <taxon>Bacteria</taxon>
        <taxon>Bacillati</taxon>
        <taxon>Actinomycetota</taxon>
        <taxon>Actinomycetes</taxon>
        <taxon>Mycobacteriales</taxon>
        <taxon>Nocardiaceae</taxon>
        <taxon>Williamsia</taxon>
    </lineage>
</organism>
<keyword evidence="3" id="KW-1185">Reference proteome</keyword>
<name>A0ABT1H912_9NOCA</name>
<sequence length="462" mass="47330">MLPNRARLQGWNPGGLAATSAPITAGGAAVESAVATIAANCRNLPALHGWSGESHDAATAAFDRSKRPAATIADAAEAIAQTLVVGSHAVGTARTQLLDKATAIEAGRLLVTDGWVVLLKPLAMTRAEAVELQALQASEQAEINQLLIAVDDADNATARDLSAAAQRFGFTPPGSADWFDALVTAGSTRPNDDVADPRLPMTMFAQEQAQAADAATTVAARTDDKEADGTKHTVITMQDGSRREIREWKDHVPEKGQMPLFFSGRSRTTGSSETTYDPEGNRVLTIGSSTSREGTSRTIKKADRSGVVAFIGAQGQKSGWTFGTDGNYTEDLPTDAPFFTHPELTVTGGGISTLQNFAESPKGALALGEATASKVAVGAKYGGPALGIATTVYDMAVADGQYESCRALYAGVAGTIGGVAGGAAGGVIGGPGAPLTAGGGAILGTWVFGKLGDELGQMVCAK</sequence>
<evidence type="ECO:0000313" key="3">
    <source>
        <dbReference type="Proteomes" id="UP001206895"/>
    </source>
</evidence>
<accession>A0ABT1H912</accession>
<dbReference type="EMBL" id="JAMTCJ010000001">
    <property type="protein sequence ID" value="MCP2174743.1"/>
    <property type="molecule type" value="Genomic_DNA"/>
</dbReference>
<proteinExistence type="predicted"/>
<gene>
    <name evidence="2" type="ORF">LX13_000550</name>
</gene>
<evidence type="ECO:0000313" key="2">
    <source>
        <dbReference type="EMBL" id="MCP2174743.1"/>
    </source>
</evidence>